<dbReference type="PANTHER" id="PTHR12318">
    <property type="entry name" value="TESTOSTERONE-REGULATED PROTEIN RP2"/>
    <property type="match status" value="1"/>
</dbReference>
<dbReference type="EMBL" id="CP094970">
    <property type="protein sequence ID" value="UYM07758.1"/>
    <property type="molecule type" value="Genomic_DNA"/>
</dbReference>
<evidence type="ECO:0000256" key="4">
    <source>
        <dbReference type="ARBA" id="ARBA00022801"/>
    </source>
</evidence>
<proteinExistence type="predicted"/>
<dbReference type="GO" id="GO:0016818">
    <property type="term" value="F:hydrolase activity, acting on acid anhydrides, in phosphorus-containing anhydrides"/>
    <property type="evidence" value="ECO:0007669"/>
    <property type="project" value="InterPro"/>
</dbReference>
<dbReference type="CDD" id="cd18870">
    <property type="entry name" value="NUDIX_AcylCoAdiphos_Nudt19"/>
    <property type="match status" value="1"/>
</dbReference>
<dbReference type="InterPro" id="IPR015797">
    <property type="entry name" value="NUDIX_hydrolase-like_dom_sf"/>
</dbReference>
<dbReference type="PROSITE" id="PS51462">
    <property type="entry name" value="NUDIX"/>
    <property type="match status" value="1"/>
</dbReference>
<keyword evidence="6" id="KW-0464">Manganese</keyword>
<keyword evidence="4 8" id="KW-0378">Hydrolase</keyword>
<reference evidence="8" key="1">
    <citation type="submission" date="2022-01" db="EMBL/GenBank/DDBJ databases">
        <title>Nocardioidaceae gen. sp. A5X3R13.</title>
        <authorList>
            <person name="Lopez Marin M.A."/>
            <person name="Uhlik O."/>
        </authorList>
    </citation>
    <scope>NUCLEOTIDE SEQUENCE</scope>
    <source>
        <strain evidence="8">A5X3R13</strain>
    </source>
</reference>
<dbReference type="InterPro" id="IPR000086">
    <property type="entry name" value="NUDIX_hydrolase_dom"/>
</dbReference>
<dbReference type="KEGG" id="sgrg:L0C25_12025"/>
<evidence type="ECO:0000256" key="3">
    <source>
        <dbReference type="ARBA" id="ARBA00022723"/>
    </source>
</evidence>
<feature type="domain" description="Nudix hydrolase" evidence="7">
    <location>
        <begin position="23"/>
        <end position="231"/>
    </location>
</feature>
<evidence type="ECO:0000256" key="6">
    <source>
        <dbReference type="ARBA" id="ARBA00023211"/>
    </source>
</evidence>
<dbReference type="AlphaFoldDB" id="A0AA46TMB0"/>
<organism evidence="8 9">
    <name type="scientific">Solicola gregarius</name>
    <dbReference type="NCBI Taxonomy" id="2908642"/>
    <lineage>
        <taxon>Bacteria</taxon>
        <taxon>Bacillati</taxon>
        <taxon>Actinomycetota</taxon>
        <taxon>Actinomycetes</taxon>
        <taxon>Propionibacteriales</taxon>
        <taxon>Nocardioidaceae</taxon>
        <taxon>Solicola</taxon>
    </lineage>
</organism>
<evidence type="ECO:0000313" key="9">
    <source>
        <dbReference type="Proteomes" id="UP001164390"/>
    </source>
</evidence>
<evidence type="ECO:0000259" key="7">
    <source>
        <dbReference type="PROSITE" id="PS51462"/>
    </source>
</evidence>
<dbReference type="Gene3D" id="3.90.79.10">
    <property type="entry name" value="Nucleoside Triphosphate Pyrophosphohydrolase"/>
    <property type="match status" value="1"/>
</dbReference>
<dbReference type="InterPro" id="IPR039121">
    <property type="entry name" value="NUDT19"/>
</dbReference>
<gene>
    <name evidence="8" type="ORF">L0C25_12025</name>
</gene>
<accession>A0AA46TMB0</accession>
<evidence type="ECO:0000256" key="5">
    <source>
        <dbReference type="ARBA" id="ARBA00022842"/>
    </source>
</evidence>
<keyword evidence="9" id="KW-1185">Reference proteome</keyword>
<sequence>MRVPLPASLRDHVANRTAEPVRPVNAATVVLLRDGADGVEAYFLRRQRSMAFAAGMYVFPGGRVDPRDADADVRWVGPPAAAWAERFGCDEGLARALVCAAVRETYEESAVLLAGDESQVVADVTGDEWEADRQALVGHELSLAALLERRGLAVRADLLAAWTHWITPEFEPRRFDTRFFVAVLPAGQRTRDVSTEADRVEWLSLSDALRREGRDEIAMMPPTWVTCRDLAALGSAAEALSVAPARRIVPVEPRLVDDDGEYFLETELP</sequence>
<comment type="cofactor">
    <cofactor evidence="2">
        <name>Mg(2+)</name>
        <dbReference type="ChEBI" id="CHEBI:18420"/>
    </cofactor>
</comment>
<keyword evidence="3" id="KW-0479">Metal-binding</keyword>
<dbReference type="GO" id="GO:0046872">
    <property type="term" value="F:metal ion binding"/>
    <property type="evidence" value="ECO:0007669"/>
    <property type="project" value="UniProtKB-KW"/>
</dbReference>
<dbReference type="SUPFAM" id="SSF55811">
    <property type="entry name" value="Nudix"/>
    <property type="match status" value="1"/>
</dbReference>
<comment type="cofactor">
    <cofactor evidence="1">
        <name>Mn(2+)</name>
        <dbReference type="ChEBI" id="CHEBI:29035"/>
    </cofactor>
</comment>
<dbReference type="RefSeq" id="WP_271636732.1">
    <property type="nucleotide sequence ID" value="NZ_CP094970.1"/>
</dbReference>
<evidence type="ECO:0000313" key="8">
    <source>
        <dbReference type="EMBL" id="UYM07758.1"/>
    </source>
</evidence>
<dbReference type="PANTHER" id="PTHR12318:SF0">
    <property type="entry name" value="ACYL-COENZYME A DIPHOSPHATASE NUDT19"/>
    <property type="match status" value="1"/>
</dbReference>
<protein>
    <submittedName>
        <fullName evidence="8">NUDIX hydrolase</fullName>
    </submittedName>
</protein>
<evidence type="ECO:0000256" key="2">
    <source>
        <dbReference type="ARBA" id="ARBA00001946"/>
    </source>
</evidence>
<name>A0AA46TMB0_9ACTN</name>
<keyword evidence="5" id="KW-0460">Magnesium</keyword>
<evidence type="ECO:0000256" key="1">
    <source>
        <dbReference type="ARBA" id="ARBA00001936"/>
    </source>
</evidence>
<dbReference type="Proteomes" id="UP001164390">
    <property type="component" value="Chromosome"/>
</dbReference>